<reference evidence="10" key="1">
    <citation type="submission" date="2023-01" db="EMBL/GenBank/DDBJ databases">
        <title>Oxazolidinone resistance genes in florfenicol resistant enterococci from beef cattle and veal calves at slaughter.</title>
        <authorList>
            <person name="Biggel M."/>
        </authorList>
    </citation>
    <scope>NUCLEOTIDE SEQUENCE</scope>
    <source>
        <strain evidence="10">K204-1</strain>
    </source>
</reference>
<organism evidence="10 11">
    <name type="scientific">Vagococcus lutrae</name>
    <dbReference type="NCBI Taxonomy" id="81947"/>
    <lineage>
        <taxon>Bacteria</taxon>
        <taxon>Bacillati</taxon>
        <taxon>Bacillota</taxon>
        <taxon>Bacilli</taxon>
        <taxon>Lactobacillales</taxon>
        <taxon>Enterococcaceae</taxon>
        <taxon>Vagococcus</taxon>
    </lineage>
</organism>
<comment type="subcellular location">
    <subcellularLocation>
        <location evidence="1">Membrane</location>
        <topology evidence="1">Multi-pass membrane protein</topology>
    </subcellularLocation>
</comment>
<dbReference type="InterPro" id="IPR014743">
    <property type="entry name" value="Cl-channel_core"/>
</dbReference>
<dbReference type="AlphaFoldDB" id="A0AAE9XJK3"/>
<dbReference type="InterPro" id="IPR036721">
    <property type="entry name" value="RCK_C_sf"/>
</dbReference>
<evidence type="ECO:0000313" key="10">
    <source>
        <dbReference type="EMBL" id="WCG23441.1"/>
    </source>
</evidence>
<evidence type="ECO:0000256" key="8">
    <source>
        <dbReference type="SAM" id="Phobius"/>
    </source>
</evidence>
<keyword evidence="2" id="KW-0813">Transport</keyword>
<dbReference type="InterPro" id="IPR001807">
    <property type="entry name" value="ClC"/>
</dbReference>
<keyword evidence="7" id="KW-0868">Chloride</keyword>
<keyword evidence="3 8" id="KW-0812">Transmembrane</keyword>
<evidence type="ECO:0000256" key="3">
    <source>
        <dbReference type="ARBA" id="ARBA00022692"/>
    </source>
</evidence>
<evidence type="ECO:0000256" key="6">
    <source>
        <dbReference type="ARBA" id="ARBA00023136"/>
    </source>
</evidence>
<feature type="transmembrane region" description="Helical" evidence="8">
    <location>
        <begin position="367"/>
        <end position="391"/>
    </location>
</feature>
<dbReference type="RefSeq" id="WP_272163665.1">
    <property type="nucleotide sequence ID" value="NZ_CP116507.1"/>
</dbReference>
<dbReference type="PANTHER" id="PTHR45711">
    <property type="entry name" value="CHLORIDE CHANNEL PROTEIN"/>
    <property type="match status" value="1"/>
</dbReference>
<dbReference type="GO" id="GO:0008324">
    <property type="term" value="F:monoatomic cation transmembrane transporter activity"/>
    <property type="evidence" value="ECO:0007669"/>
    <property type="project" value="InterPro"/>
</dbReference>
<gene>
    <name evidence="10" type="ORF">PML95_04155</name>
</gene>
<feature type="transmembrane region" description="Helical" evidence="8">
    <location>
        <begin position="195"/>
        <end position="221"/>
    </location>
</feature>
<feature type="transmembrane region" description="Helical" evidence="8">
    <location>
        <begin position="271"/>
        <end position="288"/>
    </location>
</feature>
<keyword evidence="4 8" id="KW-1133">Transmembrane helix</keyword>
<dbReference type="PRINTS" id="PR00762">
    <property type="entry name" value="CLCHANNEL"/>
</dbReference>
<sequence length="526" mass="57064">MKEKGKSESFLTTYLDRHRLTFIGKGVLVGLLAGLVVSLFRLGIHALTQQVIRFYHFATEHPLWLIPWLGLSLIVAIFIGRLVKQEPAIKGSGIPQVEGQVAGVLTMNWWSVLWRKTIAGLLSISSGLFLGREGPSIQLGAAVGDGVNSWLNGNATSKKILISSGAGAGLAAAFNAPLAGLVFVLEEIHHHFSPIVLLSAFSATVSANFVSQTFFGLSPILHFGALEKIPLRFYPWLVGLGILLGVIGYLYQLVLLAMPRFYKKLRHLPSHYWGVVPFICVIPIGFFFPHLLGGGSQVISLLETQSYSFQLLLGIFLLRFIFSMISYGSGLPGGIFLPVLSLGAILGTLYVAALPETWLPADFKINFIILGMAGFFTAVGKAPLTAIILITEMTGNFQQLMTLSIVALVAYITLDLLGGEPIYEALLERLDTKAVPLTKGTKELLAFPVQVGSFLDGRPLMDATLPSGCLVASIRRGERELIPSGDTIVTSGDILYILSYDLGNKEVRQIIESRTLATNKKTLVVD</sequence>
<dbReference type="Gene3D" id="3.30.70.1450">
    <property type="entry name" value="Regulator of K+ conductance, C-terminal domain"/>
    <property type="match status" value="1"/>
</dbReference>
<keyword evidence="5" id="KW-0406">Ion transport</keyword>
<evidence type="ECO:0000259" key="9">
    <source>
        <dbReference type="PROSITE" id="PS51202"/>
    </source>
</evidence>
<feature type="transmembrane region" description="Helical" evidence="8">
    <location>
        <begin position="335"/>
        <end position="355"/>
    </location>
</feature>
<feature type="transmembrane region" description="Helical" evidence="8">
    <location>
        <begin position="233"/>
        <end position="251"/>
    </location>
</feature>
<dbReference type="Proteomes" id="UP001179600">
    <property type="component" value="Chromosome"/>
</dbReference>
<feature type="domain" description="RCK C-terminal" evidence="9">
    <location>
        <begin position="432"/>
        <end position="513"/>
    </location>
</feature>
<dbReference type="PANTHER" id="PTHR45711:SF6">
    <property type="entry name" value="CHLORIDE CHANNEL PROTEIN"/>
    <property type="match status" value="1"/>
</dbReference>
<keyword evidence="6 8" id="KW-0472">Membrane</keyword>
<dbReference type="InterPro" id="IPR006037">
    <property type="entry name" value="RCK_C"/>
</dbReference>
<dbReference type="SUPFAM" id="SSF81340">
    <property type="entry name" value="Clc chloride channel"/>
    <property type="match status" value="1"/>
</dbReference>
<dbReference type="PROSITE" id="PS51202">
    <property type="entry name" value="RCK_C"/>
    <property type="match status" value="1"/>
</dbReference>
<dbReference type="Pfam" id="PF00654">
    <property type="entry name" value="Voltage_CLC"/>
    <property type="match status" value="1"/>
</dbReference>
<feature type="transmembrane region" description="Helical" evidence="8">
    <location>
        <begin position="64"/>
        <end position="83"/>
    </location>
</feature>
<dbReference type="GO" id="GO:0005886">
    <property type="term" value="C:plasma membrane"/>
    <property type="evidence" value="ECO:0007669"/>
    <property type="project" value="TreeGrafter"/>
</dbReference>
<dbReference type="SUPFAM" id="SSF116726">
    <property type="entry name" value="TrkA C-terminal domain-like"/>
    <property type="match status" value="1"/>
</dbReference>
<protein>
    <submittedName>
        <fullName evidence="10">ClC family H(+)/Cl(-) exchange transporter</fullName>
    </submittedName>
</protein>
<dbReference type="Gene3D" id="1.10.3080.10">
    <property type="entry name" value="Clc chloride channel"/>
    <property type="match status" value="1"/>
</dbReference>
<dbReference type="GO" id="GO:0006813">
    <property type="term" value="P:potassium ion transport"/>
    <property type="evidence" value="ECO:0007669"/>
    <property type="project" value="InterPro"/>
</dbReference>
<evidence type="ECO:0000256" key="5">
    <source>
        <dbReference type="ARBA" id="ARBA00023065"/>
    </source>
</evidence>
<evidence type="ECO:0000256" key="1">
    <source>
        <dbReference type="ARBA" id="ARBA00004141"/>
    </source>
</evidence>
<feature type="transmembrane region" description="Helical" evidence="8">
    <location>
        <begin position="20"/>
        <end position="44"/>
    </location>
</feature>
<evidence type="ECO:0000256" key="7">
    <source>
        <dbReference type="ARBA" id="ARBA00023214"/>
    </source>
</evidence>
<accession>A0AAE9XJK3</accession>
<evidence type="ECO:0000256" key="2">
    <source>
        <dbReference type="ARBA" id="ARBA00022448"/>
    </source>
</evidence>
<dbReference type="GO" id="GO:0005247">
    <property type="term" value="F:voltage-gated chloride channel activity"/>
    <property type="evidence" value="ECO:0007669"/>
    <property type="project" value="TreeGrafter"/>
</dbReference>
<dbReference type="EMBL" id="CP116507">
    <property type="protein sequence ID" value="WCG23441.1"/>
    <property type="molecule type" value="Genomic_DNA"/>
</dbReference>
<name>A0AAE9XJK3_9ENTE</name>
<proteinExistence type="predicted"/>
<feature type="transmembrane region" description="Helical" evidence="8">
    <location>
        <begin position="160"/>
        <end position="183"/>
    </location>
</feature>
<feature type="transmembrane region" description="Helical" evidence="8">
    <location>
        <begin position="397"/>
        <end position="417"/>
    </location>
</feature>
<dbReference type="CDD" id="cd01031">
    <property type="entry name" value="EriC"/>
    <property type="match status" value="1"/>
</dbReference>
<evidence type="ECO:0000256" key="4">
    <source>
        <dbReference type="ARBA" id="ARBA00022989"/>
    </source>
</evidence>
<dbReference type="Pfam" id="PF02080">
    <property type="entry name" value="TrkA_C"/>
    <property type="match status" value="1"/>
</dbReference>
<evidence type="ECO:0000313" key="11">
    <source>
        <dbReference type="Proteomes" id="UP001179600"/>
    </source>
</evidence>
<feature type="transmembrane region" description="Helical" evidence="8">
    <location>
        <begin position="309"/>
        <end position="329"/>
    </location>
</feature>